<feature type="transmembrane region" description="Helical" evidence="1">
    <location>
        <begin position="12"/>
        <end position="32"/>
    </location>
</feature>
<evidence type="ECO:0000313" key="3">
    <source>
        <dbReference type="Proteomes" id="UP000467841"/>
    </source>
</evidence>
<gene>
    <name evidence="2" type="ORF">MERR_LOCUS49429</name>
</gene>
<comment type="caution">
    <text evidence="2">The sequence shown here is derived from an EMBL/GenBank/DDBJ whole genome shotgun (WGS) entry which is preliminary data.</text>
</comment>
<dbReference type="EMBL" id="CACVBM020001928">
    <property type="protein sequence ID" value="CAA7062193.1"/>
    <property type="molecule type" value="Genomic_DNA"/>
</dbReference>
<keyword evidence="1" id="KW-1133">Transmembrane helix</keyword>
<accession>A0A6D2L690</accession>
<evidence type="ECO:0000313" key="2">
    <source>
        <dbReference type="EMBL" id="CAA7062193.1"/>
    </source>
</evidence>
<proteinExistence type="predicted"/>
<dbReference type="Proteomes" id="UP000467841">
    <property type="component" value="Unassembled WGS sequence"/>
</dbReference>
<name>A0A6D2L690_9BRAS</name>
<dbReference type="AlphaFoldDB" id="A0A6D2L690"/>
<keyword evidence="1" id="KW-0812">Transmembrane</keyword>
<protein>
    <submittedName>
        <fullName evidence="2">Uncharacterized protein</fullName>
    </submittedName>
</protein>
<organism evidence="2 3">
    <name type="scientific">Microthlaspi erraticum</name>
    <dbReference type="NCBI Taxonomy" id="1685480"/>
    <lineage>
        <taxon>Eukaryota</taxon>
        <taxon>Viridiplantae</taxon>
        <taxon>Streptophyta</taxon>
        <taxon>Embryophyta</taxon>
        <taxon>Tracheophyta</taxon>
        <taxon>Spermatophyta</taxon>
        <taxon>Magnoliopsida</taxon>
        <taxon>eudicotyledons</taxon>
        <taxon>Gunneridae</taxon>
        <taxon>Pentapetalae</taxon>
        <taxon>rosids</taxon>
        <taxon>malvids</taxon>
        <taxon>Brassicales</taxon>
        <taxon>Brassicaceae</taxon>
        <taxon>Coluteocarpeae</taxon>
        <taxon>Microthlaspi</taxon>
    </lineage>
</organism>
<keyword evidence="3" id="KW-1185">Reference proteome</keyword>
<evidence type="ECO:0000256" key="1">
    <source>
        <dbReference type="SAM" id="Phobius"/>
    </source>
</evidence>
<sequence length="151" mass="16532">MSRGSRLLLSRAHFLTVLTPIIIIDIFIITFYTSSSEATQSVHRSVSMPSSPIHLHLQLAPSQLARPLLLHEDRRCRWEIISTGEKSKLIFGPGGIIVVTFGDGVRNNIGCSCGGAKGSRSSGLKSRVDSIKHPAPRNLSEAIFECLRVIQ</sequence>
<reference evidence="2" key="1">
    <citation type="submission" date="2020-01" db="EMBL/GenBank/DDBJ databases">
        <authorList>
            <person name="Mishra B."/>
        </authorList>
    </citation>
    <scope>NUCLEOTIDE SEQUENCE [LARGE SCALE GENOMIC DNA]</scope>
</reference>
<keyword evidence="1" id="KW-0472">Membrane</keyword>